<evidence type="ECO:0000256" key="7">
    <source>
        <dbReference type="ARBA" id="ARBA00023268"/>
    </source>
</evidence>
<keyword evidence="2 9" id="KW-0444">Lipid biosynthesis</keyword>
<evidence type="ECO:0000256" key="8">
    <source>
        <dbReference type="ARBA" id="ARBA00023315"/>
    </source>
</evidence>
<dbReference type="GO" id="GO:0006633">
    <property type="term" value="P:fatty acid biosynthetic process"/>
    <property type="evidence" value="ECO:0007669"/>
    <property type="project" value="UniProtKB-UniRule"/>
</dbReference>
<feature type="region of interest" description="ACP-binding" evidence="9">
    <location>
        <begin position="248"/>
        <end position="252"/>
    </location>
</feature>
<dbReference type="UniPathway" id="UPA00094"/>
<dbReference type="EMBL" id="CP065662">
    <property type="protein sequence ID" value="QPS00790.1"/>
    <property type="molecule type" value="Genomic_DNA"/>
</dbReference>
<keyword evidence="4 9" id="KW-0276">Fatty acid metabolism</keyword>
<dbReference type="HAMAP" id="MF_01815">
    <property type="entry name" value="FabH"/>
    <property type="match status" value="1"/>
</dbReference>
<proteinExistence type="inferred from homology"/>
<evidence type="ECO:0000313" key="13">
    <source>
        <dbReference type="EMBL" id="QPS00790.1"/>
    </source>
</evidence>
<dbReference type="InterPro" id="IPR013747">
    <property type="entry name" value="ACP_syn_III_C"/>
</dbReference>
<keyword evidence="6 9" id="KW-0275">Fatty acid biosynthesis</keyword>
<comment type="function">
    <text evidence="9">Catalyzes the condensation reaction of fatty acid synthesis by the addition to an acyl acceptor of two carbons from malonyl-ACP. Catalyzes the first condensation reaction which initiates fatty acid synthesis and may therefore play a role in governing the total rate of fatty acid production. Possesses both acetoacetyl-ACP synthase and acetyl transacylase activities. Its substrate specificity determines the biosynthesis of branched-chain and/or straight-chain of fatty acids.</text>
</comment>
<dbReference type="AlphaFoldDB" id="A0A0X8FEX5"/>
<comment type="domain">
    <text evidence="9">The last Arg residue of the ACP-binding site is essential for the weak association between ACP/AcpP and FabH.</text>
</comment>
<comment type="subcellular location">
    <subcellularLocation>
        <location evidence="9">Cytoplasm</location>
    </subcellularLocation>
</comment>
<gene>
    <name evidence="9" type="primary">fabH</name>
    <name evidence="13" type="ORF">I6G68_05175</name>
    <name evidence="12" type="ORF">ODY43_00435</name>
</gene>
<dbReference type="InterPro" id="IPR004655">
    <property type="entry name" value="FabH"/>
</dbReference>
<evidence type="ECO:0000259" key="11">
    <source>
        <dbReference type="Pfam" id="PF08545"/>
    </source>
</evidence>
<feature type="domain" description="Beta-ketoacyl-[acyl-carrier-protein] synthase III C-terminal" evidence="10">
    <location>
        <begin position="231"/>
        <end position="321"/>
    </location>
</feature>
<reference evidence="12" key="2">
    <citation type="submission" date="2022-09" db="EMBL/GenBank/DDBJ databases">
        <title>Aerococcus urinae taxonomy study.</title>
        <authorList>
            <person name="Christensen J."/>
            <person name="Senneby E."/>
        </authorList>
    </citation>
    <scope>NUCLEOTIDE SEQUENCE</scope>
    <source>
        <strain evidence="12">NLD-066-U95</strain>
    </source>
</reference>
<dbReference type="Proteomes" id="UP001069145">
    <property type="component" value="Unassembled WGS sequence"/>
</dbReference>
<dbReference type="InterPro" id="IPR013751">
    <property type="entry name" value="ACP_syn_III_N"/>
</dbReference>
<keyword evidence="15" id="KW-1185">Reference proteome</keyword>
<dbReference type="Gene3D" id="3.40.47.10">
    <property type="match status" value="1"/>
</dbReference>
<evidence type="ECO:0000256" key="5">
    <source>
        <dbReference type="ARBA" id="ARBA00023098"/>
    </source>
</evidence>
<evidence type="ECO:0000256" key="4">
    <source>
        <dbReference type="ARBA" id="ARBA00022832"/>
    </source>
</evidence>
<comment type="pathway">
    <text evidence="9">Lipid metabolism; fatty acid biosynthesis.</text>
</comment>
<name>A0A0X8FEX5_9LACT</name>
<dbReference type="Pfam" id="PF08545">
    <property type="entry name" value="ACP_syn_III"/>
    <property type="match status" value="1"/>
</dbReference>
<dbReference type="RefSeq" id="WP_060778334.1">
    <property type="nucleotide sequence ID" value="NZ_CAJHLF010000002.1"/>
</dbReference>
<dbReference type="InterPro" id="IPR016039">
    <property type="entry name" value="Thiolase-like"/>
</dbReference>
<feature type="active site" evidence="9">
    <location>
        <position position="277"/>
    </location>
</feature>
<dbReference type="EMBL" id="JAOTML010000001">
    <property type="protein sequence ID" value="MCY3052471.1"/>
    <property type="molecule type" value="Genomic_DNA"/>
</dbReference>
<evidence type="ECO:0000259" key="10">
    <source>
        <dbReference type="Pfam" id="PF08541"/>
    </source>
</evidence>
<evidence type="ECO:0000313" key="15">
    <source>
        <dbReference type="Proteomes" id="UP001069145"/>
    </source>
</evidence>
<evidence type="ECO:0000256" key="6">
    <source>
        <dbReference type="ARBA" id="ARBA00023160"/>
    </source>
</evidence>
<comment type="similarity">
    <text evidence="1 9">Belongs to the thiolase-like superfamily. FabH family.</text>
</comment>
<evidence type="ECO:0000313" key="12">
    <source>
        <dbReference type="EMBL" id="MCY3052471.1"/>
    </source>
</evidence>
<evidence type="ECO:0000256" key="3">
    <source>
        <dbReference type="ARBA" id="ARBA00022679"/>
    </source>
</evidence>
<protein>
    <recommendedName>
        <fullName evidence="9">Beta-ketoacyl-[acyl-carrier-protein] synthase III</fullName>
        <shortName evidence="9">Beta-ketoacyl-ACP synthase III</shortName>
        <shortName evidence="9">KAS III</shortName>
        <ecNumber evidence="9">2.3.1.180</ecNumber>
    </recommendedName>
    <alternativeName>
        <fullName evidence="9">3-oxoacyl-[acyl-carrier-protein] synthase 3</fullName>
    </alternativeName>
    <alternativeName>
        <fullName evidence="9">3-oxoacyl-[acyl-carrier-protein] synthase III</fullName>
    </alternativeName>
</protein>
<feature type="active site" evidence="9">
    <location>
        <position position="109"/>
    </location>
</feature>
<feature type="active site" evidence="9">
    <location>
        <position position="247"/>
    </location>
</feature>
<evidence type="ECO:0000313" key="14">
    <source>
        <dbReference type="Proteomes" id="UP000594771"/>
    </source>
</evidence>
<dbReference type="GO" id="GO:0033818">
    <property type="term" value="F:beta-ketoacyl-acyl-carrier-protein synthase III activity"/>
    <property type="evidence" value="ECO:0007669"/>
    <property type="project" value="UniProtKB-UniRule"/>
</dbReference>
<comment type="subunit">
    <text evidence="9">Homodimer.</text>
</comment>
<accession>A0A0X8FEX5</accession>
<dbReference type="GeneID" id="35767721"/>
<dbReference type="CDD" id="cd00830">
    <property type="entry name" value="KAS_III"/>
    <property type="match status" value="1"/>
</dbReference>
<dbReference type="GO" id="GO:0005737">
    <property type="term" value="C:cytoplasm"/>
    <property type="evidence" value="ECO:0007669"/>
    <property type="project" value="UniProtKB-SubCell"/>
</dbReference>
<organism evidence="13 14">
    <name type="scientific">Aerococcus urinae</name>
    <dbReference type="NCBI Taxonomy" id="1376"/>
    <lineage>
        <taxon>Bacteria</taxon>
        <taxon>Bacillati</taxon>
        <taxon>Bacillota</taxon>
        <taxon>Bacilli</taxon>
        <taxon>Lactobacillales</taxon>
        <taxon>Aerococcaceae</taxon>
        <taxon>Aerococcus</taxon>
    </lineage>
</organism>
<evidence type="ECO:0000256" key="2">
    <source>
        <dbReference type="ARBA" id="ARBA00022516"/>
    </source>
</evidence>
<keyword evidence="5 9" id="KW-0443">Lipid metabolism</keyword>
<sequence length="322" mass="34707">MKIVETVSALPRKVMPNEDLEQFVDTSDEWISKRTGIKQRYVALEETCISLAQAAAQKLVDKTNISPKEIGLIIVASMSQEHSSPSIASQVQAKIGATKAVCFDISAACSGFVQAFSLADKLEAYYQNGYAIVIGAEKMTNLMNWKDRSTCVLFGDAAGAILVQANGHSAIIQESLACDGSQGAAIVAGGTSLARSVSSDSYYQDPSLKMKGRQVYDFATRQVPKQIEAVLKSANLTINDIDYFALHQANARILKVFQRKLKIPEERLVQNIQNYGNTSAASVALVLNDLRKSGALKLDGSQKVLLSAFGGGLTWGTCIVNC</sequence>
<dbReference type="OrthoDB" id="9815506at2"/>
<comment type="catalytic activity">
    <reaction evidence="9">
        <text>malonyl-[ACP] + acetyl-CoA + H(+) = 3-oxobutanoyl-[ACP] + CO2 + CoA</text>
        <dbReference type="Rhea" id="RHEA:12080"/>
        <dbReference type="Rhea" id="RHEA-COMP:9623"/>
        <dbReference type="Rhea" id="RHEA-COMP:9625"/>
        <dbReference type="ChEBI" id="CHEBI:15378"/>
        <dbReference type="ChEBI" id="CHEBI:16526"/>
        <dbReference type="ChEBI" id="CHEBI:57287"/>
        <dbReference type="ChEBI" id="CHEBI:57288"/>
        <dbReference type="ChEBI" id="CHEBI:78449"/>
        <dbReference type="ChEBI" id="CHEBI:78450"/>
        <dbReference type="EC" id="2.3.1.180"/>
    </reaction>
</comment>
<dbReference type="EC" id="2.3.1.180" evidence="9"/>
<dbReference type="KEGG" id="aun:AWM73_04880"/>
<keyword evidence="8 9" id="KW-0012">Acyltransferase</keyword>
<evidence type="ECO:0000256" key="9">
    <source>
        <dbReference type="HAMAP-Rule" id="MF_01815"/>
    </source>
</evidence>
<dbReference type="NCBIfam" id="TIGR00747">
    <property type="entry name" value="fabH"/>
    <property type="match status" value="1"/>
</dbReference>
<dbReference type="Proteomes" id="UP000594771">
    <property type="component" value="Chromosome"/>
</dbReference>
<keyword evidence="9" id="KW-0963">Cytoplasm</keyword>
<keyword evidence="7 9" id="KW-0511">Multifunctional enzyme</keyword>
<feature type="domain" description="Beta-ketoacyl-[acyl-carrier-protein] synthase III N-terminal" evidence="11">
    <location>
        <begin position="103"/>
        <end position="180"/>
    </location>
</feature>
<dbReference type="GO" id="GO:0004315">
    <property type="term" value="F:3-oxoacyl-[acyl-carrier-protein] synthase activity"/>
    <property type="evidence" value="ECO:0007669"/>
    <property type="project" value="InterPro"/>
</dbReference>
<evidence type="ECO:0000256" key="1">
    <source>
        <dbReference type="ARBA" id="ARBA00008642"/>
    </source>
</evidence>
<keyword evidence="3 9" id="KW-0808">Transferase</keyword>
<dbReference type="SUPFAM" id="SSF53901">
    <property type="entry name" value="Thiolase-like"/>
    <property type="match status" value="1"/>
</dbReference>
<dbReference type="PANTHER" id="PTHR43091:SF1">
    <property type="entry name" value="BETA-KETOACYL-[ACYL-CARRIER-PROTEIN] SYNTHASE III, CHLOROPLASTIC"/>
    <property type="match status" value="1"/>
</dbReference>
<dbReference type="Pfam" id="PF08541">
    <property type="entry name" value="ACP_syn_III_C"/>
    <property type="match status" value="1"/>
</dbReference>
<reference evidence="13 14" key="1">
    <citation type="submission" date="2020-12" db="EMBL/GenBank/DDBJ databases">
        <title>FDA dAtabase for Regulatory Grade micrObial Sequences (FDA-ARGOS): Supporting development and validation of Infectious Disease Dx tests.</title>
        <authorList>
            <person name="Sproer C."/>
            <person name="Gronow S."/>
            <person name="Severitt S."/>
            <person name="Schroder I."/>
            <person name="Tallon L."/>
            <person name="Sadzewicz L."/>
            <person name="Zhao X."/>
            <person name="Boylan J."/>
            <person name="Ott S."/>
            <person name="Bowen H."/>
            <person name="Vavikolanu K."/>
            <person name="Mehta A."/>
            <person name="Aluvathingal J."/>
            <person name="Nadendla S."/>
            <person name="Lowell S."/>
            <person name="Myers T."/>
            <person name="Yan Y."/>
            <person name="Sichtig H."/>
        </authorList>
    </citation>
    <scope>NUCLEOTIDE SEQUENCE [LARGE SCALE GENOMIC DNA]</scope>
    <source>
        <strain evidence="13 14">FDAARGOS_911</strain>
    </source>
</reference>
<dbReference type="NCBIfam" id="NF006829">
    <property type="entry name" value="PRK09352.1"/>
    <property type="match status" value="1"/>
</dbReference>
<dbReference type="PANTHER" id="PTHR43091">
    <property type="entry name" value="3-OXOACYL-[ACYL-CARRIER-PROTEIN] SYNTHASE"/>
    <property type="match status" value="1"/>
</dbReference>